<comment type="catalytic activity">
    <reaction evidence="5">
        <text>1D-myo-inositol 1,3,4-trisphosphate + H2O = 1D-myo-inositol 3,4-bisphosphate + phosphate</text>
        <dbReference type="Rhea" id="RHEA:70319"/>
        <dbReference type="ChEBI" id="CHEBI:15377"/>
        <dbReference type="ChEBI" id="CHEBI:43474"/>
        <dbReference type="ChEBI" id="CHEBI:58414"/>
        <dbReference type="ChEBI" id="CHEBI:83241"/>
    </reaction>
    <physiologicalReaction direction="left-to-right" evidence="5">
        <dbReference type="Rhea" id="RHEA:70320"/>
    </physiologicalReaction>
</comment>
<dbReference type="InterPro" id="IPR044897">
    <property type="entry name" value="INPP1_dom_1"/>
</dbReference>
<dbReference type="PROSITE" id="PS00630">
    <property type="entry name" value="IMP_2"/>
    <property type="match status" value="1"/>
</dbReference>
<comment type="cofactor">
    <cofactor evidence="8">
        <name>Mg(2+)</name>
        <dbReference type="ChEBI" id="CHEBI:18420"/>
    </cofactor>
</comment>
<dbReference type="InterPro" id="IPR020550">
    <property type="entry name" value="Inositol_monophosphatase_CS"/>
</dbReference>
<keyword evidence="3 8" id="KW-0479">Metal-binding</keyword>
<dbReference type="EC" id="3.1.3.57" evidence="7"/>
<keyword evidence="4 8" id="KW-0460">Magnesium</keyword>
<evidence type="ECO:0000256" key="1">
    <source>
        <dbReference type="ARBA" id="ARBA00009759"/>
    </source>
</evidence>
<comment type="catalytic activity">
    <reaction evidence="6">
        <text>1D-myo-inositol 1,4-bisphosphate + H2O = 1D-myo-inositol 4-phosphate + phosphate</text>
        <dbReference type="Rhea" id="RHEA:15553"/>
        <dbReference type="ChEBI" id="CHEBI:15377"/>
        <dbReference type="ChEBI" id="CHEBI:43474"/>
        <dbReference type="ChEBI" id="CHEBI:58282"/>
        <dbReference type="ChEBI" id="CHEBI:58469"/>
        <dbReference type="EC" id="3.1.3.57"/>
    </reaction>
    <physiologicalReaction direction="left-to-right" evidence="6">
        <dbReference type="Rhea" id="RHEA:15554"/>
    </physiologicalReaction>
</comment>
<dbReference type="GO" id="GO:0046854">
    <property type="term" value="P:phosphatidylinositol phosphate biosynthetic process"/>
    <property type="evidence" value="ECO:0007669"/>
    <property type="project" value="InterPro"/>
</dbReference>
<evidence type="ECO:0000256" key="7">
    <source>
        <dbReference type="ARBA" id="ARBA00044519"/>
    </source>
</evidence>
<dbReference type="Gene3D" id="4.10.460.10">
    <property type="entry name" value="Inositol Polyphosphate 1-phosphatase, domain 1"/>
    <property type="match status" value="1"/>
</dbReference>
<evidence type="ECO:0000256" key="4">
    <source>
        <dbReference type="ARBA" id="ARBA00022842"/>
    </source>
</evidence>
<feature type="binding site" evidence="8">
    <location>
        <position position="159"/>
    </location>
    <ligand>
        <name>Mg(2+)</name>
        <dbReference type="ChEBI" id="CHEBI:18420"/>
        <label>1</label>
        <note>catalytic</note>
    </ligand>
</feature>
<evidence type="ECO:0000256" key="2">
    <source>
        <dbReference type="ARBA" id="ARBA00022671"/>
    </source>
</evidence>
<evidence type="ECO:0000256" key="6">
    <source>
        <dbReference type="ARBA" id="ARBA00044478"/>
    </source>
</evidence>
<name>A0AAD9KTR1_RIDPI</name>
<dbReference type="Gene3D" id="3.40.190.80">
    <property type="match status" value="1"/>
</dbReference>
<dbReference type="SUPFAM" id="SSF56655">
    <property type="entry name" value="Carbohydrate phosphatase"/>
    <property type="match status" value="1"/>
</dbReference>
<dbReference type="AlphaFoldDB" id="A0AAD9KTR1"/>
<dbReference type="FunFam" id="4.10.460.10:FF:000001">
    <property type="entry name" value="Inositol polyphosphate 1-phosphatase"/>
    <property type="match status" value="1"/>
</dbReference>
<evidence type="ECO:0000256" key="5">
    <source>
        <dbReference type="ARBA" id="ARBA00044465"/>
    </source>
</evidence>
<feature type="binding site" evidence="8">
    <location>
        <position position="156"/>
    </location>
    <ligand>
        <name>Mg(2+)</name>
        <dbReference type="ChEBI" id="CHEBI:18420"/>
        <label>1</label>
        <note>catalytic</note>
    </ligand>
</feature>
<dbReference type="InterPro" id="IPR020583">
    <property type="entry name" value="Inositol_monoP_metal-BS"/>
</dbReference>
<keyword evidence="10" id="KW-1185">Reference proteome</keyword>
<comment type="caution">
    <text evidence="9">The sequence shown here is derived from an EMBL/GenBank/DDBJ whole genome shotgun (WGS) entry which is preliminary data.</text>
</comment>
<proteinExistence type="inferred from homology"/>
<protein>
    <recommendedName>
        <fullName evidence="7">inositol-1,4-bisphosphate 1-phosphatase</fullName>
        <ecNumber evidence="7">3.1.3.57</ecNumber>
    </recommendedName>
</protein>
<evidence type="ECO:0000313" key="10">
    <source>
        <dbReference type="Proteomes" id="UP001209878"/>
    </source>
</evidence>
<feature type="binding site" evidence="8">
    <location>
        <position position="81"/>
    </location>
    <ligand>
        <name>Mg(2+)</name>
        <dbReference type="ChEBI" id="CHEBI:18420"/>
        <label>1</label>
        <note>catalytic</note>
    </ligand>
</feature>
<dbReference type="Proteomes" id="UP001209878">
    <property type="component" value="Unassembled WGS sequence"/>
</dbReference>
<dbReference type="PROSITE" id="PS00629">
    <property type="entry name" value="IMP_1"/>
    <property type="match status" value="1"/>
</dbReference>
<dbReference type="Pfam" id="PF00459">
    <property type="entry name" value="Inositol_P"/>
    <property type="match status" value="1"/>
</dbReference>
<organism evidence="9 10">
    <name type="scientific">Ridgeia piscesae</name>
    <name type="common">Tubeworm</name>
    <dbReference type="NCBI Taxonomy" id="27915"/>
    <lineage>
        <taxon>Eukaryota</taxon>
        <taxon>Metazoa</taxon>
        <taxon>Spiralia</taxon>
        <taxon>Lophotrochozoa</taxon>
        <taxon>Annelida</taxon>
        <taxon>Polychaeta</taxon>
        <taxon>Sedentaria</taxon>
        <taxon>Canalipalpata</taxon>
        <taxon>Sabellida</taxon>
        <taxon>Siboglinidae</taxon>
        <taxon>Ridgeia</taxon>
    </lineage>
</organism>
<feature type="binding site" evidence="8">
    <location>
        <position position="301"/>
    </location>
    <ligand>
        <name>Mg(2+)</name>
        <dbReference type="ChEBI" id="CHEBI:18420"/>
        <label>1</label>
        <note>catalytic</note>
    </ligand>
</feature>
<sequence length="386" mass="41750">MKLSDLTFRIIAVAEKAAAIARAIRSEHALFELLVEKKTGSAKNNRFVDDFKTLADVLIQEMVRHDLSSRFPGLKDHIYGEENNSFANKLGESVALEIKSTEEETCSLLSKVLNGNQDAAALLAQLVHQDVTIAMDSDLATVEAEVSVEDIGIWIDPIDGTAQYVNGTEGVSAGDGLYQSGLPCVSILIGAFHKTSGHPIMGVINQPFARRTTDQWEERCLWGISYDGTNKHNVVPPPLTRAEPPIQSLVLSGSEDNDIQSRLGNDFSLTHACGAGYKMLCVIDGVANGYVLTKGSTFKWDSCAPHAILRAVGGGVVNLNEVLGAMKQLAGDKTDVKIAYTIEECQVRYHVPDSKGLNPGQRWSNTGGIVAYQQVALLKRLLGMLG</sequence>
<accession>A0AAD9KTR1</accession>
<dbReference type="InterPro" id="IPR050725">
    <property type="entry name" value="CysQ/Inositol_MonoPase"/>
</dbReference>
<evidence type="ECO:0000313" key="9">
    <source>
        <dbReference type="EMBL" id="KAK2177140.1"/>
    </source>
</evidence>
<dbReference type="EMBL" id="JAODUO010000616">
    <property type="protein sequence ID" value="KAK2177140.1"/>
    <property type="molecule type" value="Genomic_DNA"/>
</dbReference>
<dbReference type="InterPro" id="IPR000760">
    <property type="entry name" value="Inositol_monophosphatase-like"/>
</dbReference>
<evidence type="ECO:0000256" key="3">
    <source>
        <dbReference type="ARBA" id="ARBA00022723"/>
    </source>
</evidence>
<dbReference type="GO" id="GO:0046872">
    <property type="term" value="F:metal ion binding"/>
    <property type="evidence" value="ECO:0007669"/>
    <property type="project" value="UniProtKB-KW"/>
</dbReference>
<dbReference type="PANTHER" id="PTHR43028:SF3">
    <property type="entry name" value="INOSITOL POLYPHOSPHATE 1-PHOSPHATASE"/>
    <property type="match status" value="1"/>
</dbReference>
<evidence type="ECO:0000256" key="8">
    <source>
        <dbReference type="PIRSR" id="PIRSR600760-2"/>
    </source>
</evidence>
<feature type="binding site" evidence="8">
    <location>
        <position position="158"/>
    </location>
    <ligand>
        <name>Mg(2+)</name>
        <dbReference type="ChEBI" id="CHEBI:18420"/>
        <label>1</label>
        <note>catalytic</note>
    </ligand>
</feature>
<comment type="similarity">
    <text evidence="1">Belongs to the inositol monophosphatase superfamily.</text>
</comment>
<dbReference type="Gene3D" id="3.30.540.10">
    <property type="entry name" value="Fructose-1,6-Bisphosphatase, subunit A, domain 1"/>
    <property type="match status" value="1"/>
</dbReference>
<dbReference type="PANTHER" id="PTHR43028">
    <property type="entry name" value="3'(2'),5'-BISPHOSPHATE NUCLEOTIDASE 1"/>
    <property type="match status" value="1"/>
</dbReference>
<dbReference type="GO" id="GO:0004441">
    <property type="term" value="F:inositol-1,4-bisphosphate 1-phosphatase activity"/>
    <property type="evidence" value="ECO:0007669"/>
    <property type="project" value="UniProtKB-EC"/>
</dbReference>
<keyword evidence="2" id="KW-0452">Lithium</keyword>
<gene>
    <name evidence="9" type="ORF">NP493_616g00040</name>
</gene>
<reference evidence="9" key="1">
    <citation type="journal article" date="2023" name="Mol. Biol. Evol.">
        <title>Third-Generation Sequencing Reveals the Adaptive Role of the Epigenome in Three Deep-Sea Polychaetes.</title>
        <authorList>
            <person name="Perez M."/>
            <person name="Aroh O."/>
            <person name="Sun Y."/>
            <person name="Lan Y."/>
            <person name="Juniper S.K."/>
            <person name="Young C.R."/>
            <person name="Angers B."/>
            <person name="Qian P.Y."/>
        </authorList>
    </citation>
    <scope>NUCLEOTIDE SEQUENCE</scope>
    <source>
        <strain evidence="9">R07B-5</strain>
    </source>
</reference>